<gene>
    <name evidence="2" type="ORF">SAMN05444714_0125</name>
</gene>
<dbReference type="AlphaFoldDB" id="A0A1I6L338"/>
<keyword evidence="1" id="KW-0472">Membrane</keyword>
<keyword evidence="1" id="KW-0812">Transmembrane</keyword>
<dbReference type="OrthoDB" id="7875742at2"/>
<keyword evidence="3" id="KW-1185">Reference proteome</keyword>
<proteinExistence type="predicted"/>
<dbReference type="STRING" id="1123755.SAMN05444714_0125"/>
<organism evidence="2 3">
    <name type="scientific">Yoonia litorea</name>
    <dbReference type="NCBI Taxonomy" id="1123755"/>
    <lineage>
        <taxon>Bacteria</taxon>
        <taxon>Pseudomonadati</taxon>
        <taxon>Pseudomonadota</taxon>
        <taxon>Alphaproteobacteria</taxon>
        <taxon>Rhodobacterales</taxon>
        <taxon>Paracoccaceae</taxon>
        <taxon>Yoonia</taxon>
    </lineage>
</organism>
<name>A0A1I6L338_9RHOB</name>
<dbReference type="Proteomes" id="UP000198926">
    <property type="component" value="Unassembled WGS sequence"/>
</dbReference>
<evidence type="ECO:0000313" key="3">
    <source>
        <dbReference type="Proteomes" id="UP000198926"/>
    </source>
</evidence>
<accession>A0A1I6L338</accession>
<evidence type="ECO:0000313" key="2">
    <source>
        <dbReference type="EMBL" id="SFR97879.1"/>
    </source>
</evidence>
<dbReference type="EMBL" id="FOZM01000001">
    <property type="protein sequence ID" value="SFR97879.1"/>
    <property type="molecule type" value="Genomic_DNA"/>
</dbReference>
<evidence type="ECO:0000256" key="1">
    <source>
        <dbReference type="SAM" id="Phobius"/>
    </source>
</evidence>
<reference evidence="2 3" key="1">
    <citation type="submission" date="2016-10" db="EMBL/GenBank/DDBJ databases">
        <authorList>
            <person name="de Groot N.N."/>
        </authorList>
    </citation>
    <scope>NUCLEOTIDE SEQUENCE [LARGE SCALE GENOMIC DNA]</scope>
    <source>
        <strain evidence="2 3">DSM 29433</strain>
    </source>
</reference>
<protein>
    <submittedName>
        <fullName evidence="2">Uncharacterized protein</fullName>
    </submittedName>
</protein>
<sequence>MPLTIPANDHGQIRVFATEMDLPEEAISKTEAGMIALFGVALNPDFVDVVKIADLGGMSLTRYIAEGYDMAPDLVDAAVVDQIKGTAVLVLSRATGGAETELHPGFGLRHITTYRPAPDMVAHDPLPAKSAQGTLEGPKTKPAKSNARMSGMVAMYALLAMFALVGLIILVAG</sequence>
<feature type="transmembrane region" description="Helical" evidence="1">
    <location>
        <begin position="153"/>
        <end position="172"/>
    </location>
</feature>
<keyword evidence="1" id="KW-1133">Transmembrane helix</keyword>
<dbReference type="RefSeq" id="WP_090202659.1">
    <property type="nucleotide sequence ID" value="NZ_FOZM01000001.1"/>
</dbReference>